<gene>
    <name evidence="3" type="ORF">GRI65_05300</name>
</gene>
<feature type="chain" id="PRO_5032550572" evidence="1">
    <location>
        <begin position="27"/>
        <end position="370"/>
    </location>
</feature>
<feature type="domain" description="DUF11" evidence="2">
    <location>
        <begin position="265"/>
        <end position="332"/>
    </location>
</feature>
<evidence type="ECO:0000256" key="1">
    <source>
        <dbReference type="SAM" id="SignalP"/>
    </source>
</evidence>
<protein>
    <submittedName>
        <fullName evidence="3">DUF11 domain-containing protein</fullName>
    </submittedName>
</protein>
<name>A0A845AY00_9SPHN</name>
<keyword evidence="1" id="KW-0732">Signal</keyword>
<sequence>MTRTRKIMGAVSATALIAMSSTQAQAAGVTAGASIQNTVTVDYRVGAAQQTAVQASDTFVVDRKVNVTISEVGNTTTSVSPGQIEAVTTFDVTNLSNATIDFALSVAQQTGGAGAHSNTDTFDVTNVRIYLDDGGTPSVYDGTNTEVTYLDEVAADATVRVLVVATVPLTTGSPVRNVTTDDVAAVTLTANAHESGASGSLGAELVSSAGANTTSVETVLADAAGATDAQYDGAFSAKDDYTVLAAALSVVKISSVISDPVNGATNPKLIPGAVVEYCIAVSNSAGATAEDITITDVLPVEVEYLAAFGVLINGTYDNNGTAGDTTDDTCTAGAGAGAYDGPGREVSGTLNDLDAGDALTLVFRATIDAS</sequence>
<feature type="signal peptide" evidence="1">
    <location>
        <begin position="1"/>
        <end position="26"/>
    </location>
</feature>
<dbReference type="OrthoDB" id="7389927at2"/>
<dbReference type="Pfam" id="PF01345">
    <property type="entry name" value="DUF11"/>
    <property type="match status" value="1"/>
</dbReference>
<dbReference type="EMBL" id="WTYL01000001">
    <property type="protein sequence ID" value="MXP43871.1"/>
    <property type="molecule type" value="Genomic_DNA"/>
</dbReference>
<dbReference type="InterPro" id="IPR001434">
    <property type="entry name" value="OmcB-like_DUF11"/>
</dbReference>
<dbReference type="Proteomes" id="UP000431922">
    <property type="component" value="Unassembled WGS sequence"/>
</dbReference>
<keyword evidence="4" id="KW-1185">Reference proteome</keyword>
<reference evidence="3 4" key="1">
    <citation type="submission" date="2019-12" db="EMBL/GenBank/DDBJ databases">
        <title>Genomic-based taxomic classification of the family Erythrobacteraceae.</title>
        <authorList>
            <person name="Xu L."/>
        </authorList>
    </citation>
    <scope>NUCLEOTIDE SEQUENCE [LARGE SCALE GENOMIC DNA]</scope>
    <source>
        <strain evidence="3 4">KCTC 42453</strain>
    </source>
</reference>
<dbReference type="RefSeq" id="WP_160755432.1">
    <property type="nucleotide sequence ID" value="NZ_WTYL01000001.1"/>
</dbReference>
<evidence type="ECO:0000313" key="3">
    <source>
        <dbReference type="EMBL" id="MXP43871.1"/>
    </source>
</evidence>
<accession>A0A845AY00</accession>
<dbReference type="AlphaFoldDB" id="A0A845AY00"/>
<evidence type="ECO:0000259" key="2">
    <source>
        <dbReference type="Pfam" id="PF01345"/>
    </source>
</evidence>
<evidence type="ECO:0000313" key="4">
    <source>
        <dbReference type="Proteomes" id="UP000431922"/>
    </source>
</evidence>
<proteinExistence type="predicted"/>
<comment type="caution">
    <text evidence="3">The sequence shown here is derived from an EMBL/GenBank/DDBJ whole genome shotgun (WGS) entry which is preliminary data.</text>
</comment>
<organism evidence="3 4">
    <name type="scientific">Allopontixanthobacter sediminis</name>
    <dbReference type="NCBI Taxonomy" id="1689985"/>
    <lineage>
        <taxon>Bacteria</taxon>
        <taxon>Pseudomonadati</taxon>
        <taxon>Pseudomonadota</taxon>
        <taxon>Alphaproteobacteria</taxon>
        <taxon>Sphingomonadales</taxon>
        <taxon>Erythrobacteraceae</taxon>
        <taxon>Allopontixanthobacter</taxon>
    </lineage>
</organism>